<dbReference type="Pfam" id="PF01437">
    <property type="entry name" value="PSI"/>
    <property type="match status" value="1"/>
</dbReference>
<dbReference type="InterPro" id="IPR036352">
    <property type="entry name" value="Semap_dom_sf"/>
</dbReference>
<keyword evidence="12" id="KW-1185">Reference proteome</keyword>
<dbReference type="GO" id="GO:0030335">
    <property type="term" value="P:positive regulation of cell migration"/>
    <property type="evidence" value="ECO:0007669"/>
    <property type="project" value="TreeGrafter"/>
</dbReference>
<dbReference type="GO" id="GO:0001755">
    <property type="term" value="P:neural crest cell migration"/>
    <property type="evidence" value="ECO:0007669"/>
    <property type="project" value="TreeGrafter"/>
</dbReference>
<organism evidence="11 12">
    <name type="scientific">Megalops atlanticus</name>
    <name type="common">Tarpon</name>
    <name type="synonym">Clupea gigantea</name>
    <dbReference type="NCBI Taxonomy" id="7932"/>
    <lineage>
        <taxon>Eukaryota</taxon>
        <taxon>Metazoa</taxon>
        <taxon>Chordata</taxon>
        <taxon>Craniata</taxon>
        <taxon>Vertebrata</taxon>
        <taxon>Euteleostomi</taxon>
        <taxon>Actinopterygii</taxon>
        <taxon>Neopterygii</taxon>
        <taxon>Teleostei</taxon>
        <taxon>Elopiformes</taxon>
        <taxon>Megalopidae</taxon>
        <taxon>Megalops</taxon>
    </lineage>
</organism>
<dbReference type="GO" id="GO:0007229">
    <property type="term" value="P:integrin-mediated signaling pathway"/>
    <property type="evidence" value="ECO:0007669"/>
    <property type="project" value="TreeGrafter"/>
</dbReference>
<protein>
    <recommendedName>
        <fullName evidence="13">Semaphorin 7A</fullName>
    </recommendedName>
</protein>
<evidence type="ECO:0000259" key="10">
    <source>
        <dbReference type="PROSITE" id="PS51004"/>
    </source>
</evidence>
<dbReference type="GO" id="GO:0030215">
    <property type="term" value="F:semaphorin receptor binding"/>
    <property type="evidence" value="ECO:0007669"/>
    <property type="project" value="InterPro"/>
</dbReference>
<dbReference type="InterPro" id="IPR007110">
    <property type="entry name" value="Ig-like_dom"/>
</dbReference>
<dbReference type="GO" id="GO:0007411">
    <property type="term" value="P:axon guidance"/>
    <property type="evidence" value="ECO:0007669"/>
    <property type="project" value="TreeGrafter"/>
</dbReference>
<dbReference type="PANTHER" id="PTHR11036">
    <property type="entry name" value="SEMAPHORIN"/>
    <property type="match status" value="1"/>
</dbReference>
<keyword evidence="4" id="KW-1015">Disulfide bond</keyword>
<proteinExistence type="inferred from homology"/>
<evidence type="ECO:0000256" key="3">
    <source>
        <dbReference type="ARBA" id="ARBA00023136"/>
    </source>
</evidence>
<dbReference type="Gene3D" id="2.60.40.10">
    <property type="entry name" value="Immunoglobulins"/>
    <property type="match status" value="1"/>
</dbReference>
<dbReference type="GO" id="GO:0045499">
    <property type="term" value="F:chemorepellent activity"/>
    <property type="evidence" value="ECO:0007669"/>
    <property type="project" value="TreeGrafter"/>
</dbReference>
<dbReference type="Pfam" id="PF01403">
    <property type="entry name" value="Sema"/>
    <property type="match status" value="1"/>
</dbReference>
<evidence type="ECO:0008006" key="13">
    <source>
        <dbReference type="Google" id="ProtNLM"/>
    </source>
</evidence>
<dbReference type="SUPFAM" id="SSF48726">
    <property type="entry name" value="Immunoglobulin"/>
    <property type="match status" value="1"/>
</dbReference>
<feature type="signal peptide" evidence="8">
    <location>
        <begin position="1"/>
        <end position="20"/>
    </location>
</feature>
<keyword evidence="5" id="KW-0325">Glycoprotein</keyword>
<dbReference type="PROSITE" id="PS51004">
    <property type="entry name" value="SEMA"/>
    <property type="match status" value="1"/>
</dbReference>
<dbReference type="Gene3D" id="2.130.10.10">
    <property type="entry name" value="YVTN repeat-like/Quinoprotein amine dehydrogenase"/>
    <property type="match status" value="1"/>
</dbReference>
<dbReference type="GO" id="GO:0005178">
    <property type="term" value="F:integrin binding"/>
    <property type="evidence" value="ECO:0007669"/>
    <property type="project" value="TreeGrafter"/>
</dbReference>
<comment type="caution">
    <text evidence="6">Lacks conserved residue(s) required for the propagation of feature annotation.</text>
</comment>
<dbReference type="PANTHER" id="PTHR11036:SF80">
    <property type="entry name" value="SEMAPHORIN-7A"/>
    <property type="match status" value="1"/>
</dbReference>
<dbReference type="EMBL" id="JAFDVH010000007">
    <property type="protein sequence ID" value="KAG7473385.1"/>
    <property type="molecule type" value="Genomic_DNA"/>
</dbReference>
<evidence type="ECO:0000256" key="6">
    <source>
        <dbReference type="PROSITE-ProRule" id="PRU00352"/>
    </source>
</evidence>
<dbReference type="InterPro" id="IPR015943">
    <property type="entry name" value="WD40/YVTN_repeat-like_dom_sf"/>
</dbReference>
<dbReference type="OrthoDB" id="9988752at2759"/>
<dbReference type="Gene3D" id="3.30.1680.10">
    <property type="entry name" value="ligand-binding face of the semaphorins, domain 2"/>
    <property type="match status" value="1"/>
</dbReference>
<keyword evidence="3" id="KW-0472">Membrane</keyword>
<evidence type="ECO:0000256" key="2">
    <source>
        <dbReference type="ARBA" id="ARBA00009492"/>
    </source>
</evidence>
<accession>A0A9D3Q2P5</accession>
<evidence type="ECO:0000256" key="4">
    <source>
        <dbReference type="ARBA" id="ARBA00023157"/>
    </source>
</evidence>
<keyword evidence="8" id="KW-0732">Signal</keyword>
<dbReference type="InterPro" id="IPR002165">
    <property type="entry name" value="Plexin_repeat"/>
</dbReference>
<evidence type="ECO:0000256" key="7">
    <source>
        <dbReference type="SAM" id="MobiDB-lite"/>
    </source>
</evidence>
<dbReference type="GO" id="GO:0050727">
    <property type="term" value="P:regulation of inflammatory response"/>
    <property type="evidence" value="ECO:0007669"/>
    <property type="project" value="TreeGrafter"/>
</dbReference>
<comment type="subcellular location">
    <subcellularLocation>
        <location evidence="1">Membrane</location>
    </subcellularLocation>
</comment>
<dbReference type="InterPro" id="IPR013783">
    <property type="entry name" value="Ig-like_fold"/>
</dbReference>
<dbReference type="Proteomes" id="UP001046870">
    <property type="component" value="Chromosome 7"/>
</dbReference>
<dbReference type="FunFam" id="2.130.10.10:FF:000223">
    <property type="entry name" value="semaphorin-7A isoform X1"/>
    <property type="match status" value="1"/>
</dbReference>
<dbReference type="SMART" id="SM00630">
    <property type="entry name" value="Sema"/>
    <property type="match status" value="1"/>
</dbReference>
<dbReference type="AlphaFoldDB" id="A0A9D3Q2P5"/>
<evidence type="ECO:0000256" key="8">
    <source>
        <dbReference type="SAM" id="SignalP"/>
    </source>
</evidence>
<dbReference type="SUPFAM" id="SSF101912">
    <property type="entry name" value="Sema domain"/>
    <property type="match status" value="1"/>
</dbReference>
<evidence type="ECO:0000256" key="5">
    <source>
        <dbReference type="ARBA" id="ARBA00023180"/>
    </source>
</evidence>
<dbReference type="PROSITE" id="PS50835">
    <property type="entry name" value="IG_LIKE"/>
    <property type="match status" value="1"/>
</dbReference>
<name>A0A9D3Q2P5_MEGAT</name>
<evidence type="ECO:0000313" key="11">
    <source>
        <dbReference type="EMBL" id="KAG7473385.1"/>
    </source>
</evidence>
<comment type="caution">
    <text evidence="11">The sequence shown here is derived from an EMBL/GenBank/DDBJ whole genome shotgun (WGS) entry which is preliminary data.</text>
</comment>
<dbReference type="InterPro" id="IPR016201">
    <property type="entry name" value="PSI"/>
</dbReference>
<feature type="domain" description="Sema" evidence="10">
    <location>
        <begin position="25"/>
        <end position="457"/>
    </location>
</feature>
<dbReference type="GO" id="GO:0071526">
    <property type="term" value="P:semaphorin-plexin signaling pathway"/>
    <property type="evidence" value="ECO:0007669"/>
    <property type="project" value="TreeGrafter"/>
</dbReference>
<dbReference type="SMART" id="SM00423">
    <property type="entry name" value="PSI"/>
    <property type="match status" value="1"/>
</dbReference>
<dbReference type="SUPFAM" id="SSF103575">
    <property type="entry name" value="Plexin repeat"/>
    <property type="match status" value="1"/>
</dbReference>
<dbReference type="InterPro" id="IPR001627">
    <property type="entry name" value="Semap_dom"/>
</dbReference>
<evidence type="ECO:0000259" key="9">
    <source>
        <dbReference type="PROSITE" id="PS50835"/>
    </source>
</evidence>
<dbReference type="FunFam" id="2.60.40.10:FF:001170">
    <property type="entry name" value="Sema domain, immunoglobulin domain (Ig), short basic domain, secreted, (Semaphorin) 3F"/>
    <property type="match status" value="1"/>
</dbReference>
<dbReference type="GO" id="GO:0009897">
    <property type="term" value="C:external side of plasma membrane"/>
    <property type="evidence" value="ECO:0007669"/>
    <property type="project" value="TreeGrafter"/>
</dbReference>
<dbReference type="InterPro" id="IPR036179">
    <property type="entry name" value="Ig-like_dom_sf"/>
</dbReference>
<sequence length="638" mass="72742">MKVKFALFFIWNILFSVCSLDHIPRLTLNQGDGNRLLYSQIQKHTVFFHPEGSDELFVGGTDFVYRFNVDDGLLVENFSLPTTGEQNCEENPCENVITVIQQFQDSLFVCGTNGNKPQCWKLYPQVANQSSEIIESYEGTGISPHVYTQNSISLTIEGDLYAAVPLNSDGTSLQFRRKAGLRPNVWMYDRWMTEPTFISASWVKRDKDPEQEKIYMFFREKNSDSSPEADPWISRVAQVCKVDEGGSKRFFQNMWTSFLKARLVCGIPKESLYFNRLQDIFVQHADDWRDSRVYALFTSSWNSTAVCIYSMADIDSVFENSSFKGFSEEIPKPRPGTCVPNSRALPMATIRVIKDHPEMSDWIHPIHRQAPFYISSNNYTKITVDRVTVANESTHNVLFLATDHGMIHKILEDDFKPFIISETHLTNLSAPVQSMKLDSTKRKLFVGFPEQIAQLDLQRCQDYNRSCEDCILARDPYCAWSQSGCTPVSQGGIQNLAGGKTDVCHKNNDGKKRKKRETPSSSVDPPEAAYSVPLGVPFYLSCLIHSHHASYRWEHNDHTSQCQQTESDCLHLITAMSEDNYGRYRCVSREQDYTMIVKAYELNPIQAPENQKNAVTQVAAQRLVMTVLVPALIAVFYH</sequence>
<evidence type="ECO:0000256" key="1">
    <source>
        <dbReference type="ARBA" id="ARBA00004370"/>
    </source>
</evidence>
<gene>
    <name evidence="11" type="ORF">MATL_G00095160</name>
</gene>
<comment type="similarity">
    <text evidence="2">Belongs to the semaphorin family.</text>
</comment>
<evidence type="ECO:0000313" key="12">
    <source>
        <dbReference type="Proteomes" id="UP001046870"/>
    </source>
</evidence>
<feature type="chain" id="PRO_5038593604" description="Semaphorin 7A" evidence="8">
    <location>
        <begin position="21"/>
        <end position="638"/>
    </location>
</feature>
<reference evidence="11" key="1">
    <citation type="submission" date="2021-01" db="EMBL/GenBank/DDBJ databases">
        <authorList>
            <person name="Zahm M."/>
            <person name="Roques C."/>
            <person name="Cabau C."/>
            <person name="Klopp C."/>
            <person name="Donnadieu C."/>
            <person name="Jouanno E."/>
            <person name="Lampietro C."/>
            <person name="Louis A."/>
            <person name="Herpin A."/>
            <person name="Echchiki A."/>
            <person name="Berthelot C."/>
            <person name="Parey E."/>
            <person name="Roest-Crollius H."/>
            <person name="Braasch I."/>
            <person name="Postlethwait J."/>
            <person name="Bobe J."/>
            <person name="Montfort J."/>
            <person name="Bouchez O."/>
            <person name="Begum T."/>
            <person name="Mejri S."/>
            <person name="Adams A."/>
            <person name="Chen W.-J."/>
            <person name="Guiguen Y."/>
        </authorList>
    </citation>
    <scope>NUCLEOTIDE SEQUENCE</scope>
    <source>
        <strain evidence="11">YG-15Mar2019-1</strain>
        <tissue evidence="11">Brain</tissue>
    </source>
</reference>
<feature type="domain" description="Ig-like" evidence="9">
    <location>
        <begin position="519"/>
        <end position="603"/>
    </location>
</feature>
<dbReference type="InterPro" id="IPR027231">
    <property type="entry name" value="Semaphorin"/>
</dbReference>
<feature type="region of interest" description="Disordered" evidence="7">
    <location>
        <begin position="500"/>
        <end position="526"/>
    </location>
</feature>